<evidence type="ECO:0000313" key="5">
    <source>
        <dbReference type="Proteomes" id="UP000509568"/>
    </source>
</evidence>
<dbReference type="InterPro" id="IPR001638">
    <property type="entry name" value="Solute-binding_3/MltF_N"/>
</dbReference>
<dbReference type="EMBL" id="CP056030">
    <property type="protein sequence ID" value="QKZ04060.1"/>
    <property type="molecule type" value="Genomic_DNA"/>
</dbReference>
<dbReference type="Pfam" id="PF00497">
    <property type="entry name" value="SBP_bac_3"/>
    <property type="match status" value="1"/>
</dbReference>
<protein>
    <submittedName>
        <fullName evidence="4">ABC transporter substrate-binding protein</fullName>
    </submittedName>
</protein>
<name>A0A7D5D699_9PSED</name>
<dbReference type="SMART" id="SM00062">
    <property type="entry name" value="PBPb"/>
    <property type="match status" value="1"/>
</dbReference>
<dbReference type="CDD" id="cd13623">
    <property type="entry name" value="PBP2_AA_hypothetical"/>
    <property type="match status" value="1"/>
</dbReference>
<dbReference type="AlphaFoldDB" id="A0A7D5D699"/>
<evidence type="ECO:0000256" key="2">
    <source>
        <dbReference type="ARBA" id="ARBA00022729"/>
    </source>
</evidence>
<sequence>MAEQPVIAAFAPTGTLRASINTGNPILAHLDPATGQPAGVSVDLANELARRLGVPLQLVTVTSAGAAVDNVEQGRADVGFFAIDPTRGQAIEFTKAYVEIEGVYAVRSDSPVTTAAEVDQPGTTVAVSKGSAYDLFLSRTLHHATLVRLPTSLAIVQGFIEQKLSVAAGIRQQLEKDIARVGGMRIVEPHFMIIRQAMATPKAKGPEAAAYLAAFVEAMKSSGFVAQALARNHINGASVAP</sequence>
<dbReference type="PANTHER" id="PTHR35936">
    <property type="entry name" value="MEMBRANE-BOUND LYTIC MUREIN TRANSGLYCOSYLASE F"/>
    <property type="match status" value="1"/>
</dbReference>
<accession>A0A7D5D699</accession>
<proteinExistence type="inferred from homology"/>
<reference evidence="4 5" key="1">
    <citation type="submission" date="2020-06" db="EMBL/GenBank/DDBJ databases">
        <title>Pseudomonas eucalypticola sp. nov., an endophyte of Eucalyptus dunnii leaves with biocontrol ability of eucalyptus leaf blight.</title>
        <authorList>
            <person name="Liu Y."/>
            <person name="Song Z."/>
            <person name="Zeng H."/>
            <person name="Lu M."/>
            <person name="Wang X."/>
            <person name="Lian X."/>
            <person name="Zhang Q."/>
        </authorList>
    </citation>
    <scope>NUCLEOTIDE SEQUENCE [LARGE SCALE GENOMIC DNA]</scope>
    <source>
        <strain evidence="4 5">NP-1</strain>
    </source>
</reference>
<evidence type="ECO:0000256" key="1">
    <source>
        <dbReference type="ARBA" id="ARBA00010333"/>
    </source>
</evidence>
<organism evidence="4 5">
    <name type="scientific">Pseudomonas eucalypticola</name>
    <dbReference type="NCBI Taxonomy" id="2599595"/>
    <lineage>
        <taxon>Bacteria</taxon>
        <taxon>Pseudomonadati</taxon>
        <taxon>Pseudomonadota</taxon>
        <taxon>Gammaproteobacteria</taxon>
        <taxon>Pseudomonadales</taxon>
        <taxon>Pseudomonadaceae</taxon>
        <taxon>Pseudomonas</taxon>
    </lineage>
</organism>
<keyword evidence="2" id="KW-0732">Signal</keyword>
<dbReference type="RefSeq" id="WP_176570318.1">
    <property type="nucleotide sequence ID" value="NZ_CP056030.1"/>
</dbReference>
<feature type="domain" description="Solute-binding protein family 3/N-terminal" evidence="3">
    <location>
        <begin position="15"/>
        <end position="237"/>
    </location>
</feature>
<evidence type="ECO:0000313" key="4">
    <source>
        <dbReference type="EMBL" id="QKZ04060.1"/>
    </source>
</evidence>
<gene>
    <name evidence="4" type="ORF">HWQ56_09815</name>
</gene>
<comment type="similarity">
    <text evidence="1">Belongs to the bacterial solute-binding protein 3 family.</text>
</comment>
<keyword evidence="5" id="KW-1185">Reference proteome</keyword>
<dbReference type="PANTHER" id="PTHR35936:SF17">
    <property type="entry name" value="ARGININE-BINDING EXTRACELLULAR PROTEIN ARTP"/>
    <property type="match status" value="1"/>
</dbReference>
<evidence type="ECO:0000259" key="3">
    <source>
        <dbReference type="SMART" id="SM00062"/>
    </source>
</evidence>
<dbReference type="KEGG" id="pez:HWQ56_09815"/>
<dbReference type="Proteomes" id="UP000509568">
    <property type="component" value="Chromosome"/>
</dbReference>
<dbReference type="Gene3D" id="3.40.190.10">
    <property type="entry name" value="Periplasmic binding protein-like II"/>
    <property type="match status" value="2"/>
</dbReference>
<dbReference type="SUPFAM" id="SSF53850">
    <property type="entry name" value="Periplasmic binding protein-like II"/>
    <property type="match status" value="1"/>
</dbReference>